<name>A0A286BU66_9GAMM</name>
<organism evidence="1 2">
    <name type="scientific">Candidatus Pantoea floridensis</name>
    <dbReference type="NCBI Taxonomy" id="1938870"/>
    <lineage>
        <taxon>Bacteria</taxon>
        <taxon>Pseudomonadati</taxon>
        <taxon>Pseudomonadota</taxon>
        <taxon>Gammaproteobacteria</taxon>
        <taxon>Enterobacterales</taxon>
        <taxon>Erwiniaceae</taxon>
        <taxon>Pantoea</taxon>
    </lineage>
</organism>
<reference evidence="2" key="1">
    <citation type="submission" date="2017-09" db="EMBL/GenBank/DDBJ databases">
        <authorList>
            <person name="Varghese N."/>
            <person name="Submissions S."/>
        </authorList>
    </citation>
    <scope>NUCLEOTIDE SEQUENCE [LARGE SCALE GENOMIC DNA]</scope>
    <source>
        <strain evidence="2">JKS000234</strain>
    </source>
</reference>
<accession>A0A286BU66</accession>
<dbReference type="Proteomes" id="UP000219271">
    <property type="component" value="Unassembled WGS sequence"/>
</dbReference>
<dbReference type="AlphaFoldDB" id="A0A286BU66"/>
<sequence>MSCRNTALFPLFSNYRKPIQPQSLGEWRNRAGKMASDLATATRRGAALHKTNKNSVLLHQNVRLFQENPSHQHYERAKGGRAWQQSVRLAAKSAQADCQPPDGLVG</sequence>
<protein>
    <submittedName>
        <fullName evidence="1">Uncharacterized protein</fullName>
    </submittedName>
</protein>
<evidence type="ECO:0000313" key="1">
    <source>
        <dbReference type="EMBL" id="SOD37697.1"/>
    </source>
</evidence>
<dbReference type="EMBL" id="OCMY01000001">
    <property type="protein sequence ID" value="SOD37697.1"/>
    <property type="molecule type" value="Genomic_DNA"/>
</dbReference>
<keyword evidence="2" id="KW-1185">Reference proteome</keyword>
<gene>
    <name evidence="1" type="ORF">SAMN06273570_2066</name>
</gene>
<evidence type="ECO:0000313" key="2">
    <source>
        <dbReference type="Proteomes" id="UP000219271"/>
    </source>
</evidence>
<proteinExistence type="predicted"/>